<dbReference type="InterPro" id="IPR059000">
    <property type="entry name" value="ATPase_P-type_domA"/>
</dbReference>
<dbReference type="PRINTS" id="PR00119">
    <property type="entry name" value="CATATPASE"/>
</dbReference>
<dbReference type="FunFam" id="3.40.1110.10:FF:000026">
    <property type="entry name" value="Cation-transporting ATPase"/>
    <property type="match status" value="1"/>
</dbReference>
<comment type="catalytic activity">
    <reaction evidence="13 14">
        <text>ATP + H2O = ADP + phosphate + H(+)</text>
        <dbReference type="Rhea" id="RHEA:13065"/>
        <dbReference type="ChEBI" id="CHEBI:15377"/>
        <dbReference type="ChEBI" id="CHEBI:15378"/>
        <dbReference type="ChEBI" id="CHEBI:30616"/>
        <dbReference type="ChEBI" id="CHEBI:43474"/>
        <dbReference type="ChEBI" id="CHEBI:456216"/>
    </reaction>
</comment>
<dbReference type="GO" id="GO:0046872">
    <property type="term" value="F:metal ion binding"/>
    <property type="evidence" value="ECO:0007669"/>
    <property type="project" value="UniProtKB-UniRule"/>
</dbReference>
<dbReference type="SUPFAM" id="SSF81653">
    <property type="entry name" value="Calcium ATPase, transduction domain A"/>
    <property type="match status" value="1"/>
</dbReference>
<dbReference type="SFLD" id="SFLDF00027">
    <property type="entry name" value="p-type_atpase"/>
    <property type="match status" value="1"/>
</dbReference>
<evidence type="ECO:0000259" key="16">
    <source>
        <dbReference type="Pfam" id="PF00122"/>
    </source>
</evidence>
<dbReference type="Gene3D" id="1.20.1110.10">
    <property type="entry name" value="Calcium-transporting ATPase, transmembrane domain"/>
    <property type="match status" value="1"/>
</dbReference>
<dbReference type="InterPro" id="IPR044492">
    <property type="entry name" value="P_typ_ATPase_HD_dom"/>
</dbReference>
<dbReference type="SFLD" id="SFLDG00002">
    <property type="entry name" value="C1.7:_P-type_atpase_like"/>
    <property type="match status" value="1"/>
</dbReference>
<feature type="transmembrane region" description="Helical" evidence="14">
    <location>
        <begin position="952"/>
        <end position="976"/>
    </location>
</feature>
<protein>
    <recommendedName>
        <fullName evidence="14">Cation-transporting ATPase</fullName>
        <ecNumber evidence="14">7.2.2.-</ecNumber>
    </recommendedName>
</protein>
<proteinExistence type="inferred from homology"/>
<accession>A0A9P0GKF6</accession>
<dbReference type="SFLD" id="SFLDS00003">
    <property type="entry name" value="Haloacid_Dehalogenase"/>
    <property type="match status" value="1"/>
</dbReference>
<feature type="transmembrane region" description="Helical" evidence="14">
    <location>
        <begin position="430"/>
        <end position="447"/>
    </location>
</feature>
<dbReference type="InterPro" id="IPR018303">
    <property type="entry name" value="ATPase_P-typ_P_site"/>
</dbReference>
<dbReference type="InterPro" id="IPR006544">
    <property type="entry name" value="P-type_TPase_V"/>
</dbReference>
<gene>
    <name evidence="18" type="ORF">PSYICH_LOCUS12025</name>
</gene>
<dbReference type="EMBL" id="OV651818">
    <property type="protein sequence ID" value="CAH1112418.1"/>
    <property type="molecule type" value="Genomic_DNA"/>
</dbReference>
<feature type="transmembrane region" description="Helical" evidence="14">
    <location>
        <begin position="1025"/>
        <end position="1046"/>
    </location>
</feature>
<keyword evidence="19" id="KW-1185">Reference proteome</keyword>
<dbReference type="GO" id="GO:0015203">
    <property type="term" value="F:polyamine transmembrane transporter activity"/>
    <property type="evidence" value="ECO:0007669"/>
    <property type="project" value="TreeGrafter"/>
</dbReference>
<feature type="transmembrane region" description="Helical" evidence="14">
    <location>
        <begin position="1142"/>
        <end position="1165"/>
    </location>
</feature>
<keyword evidence="11 14" id="KW-1133">Transmembrane helix</keyword>
<dbReference type="InterPro" id="IPR023214">
    <property type="entry name" value="HAD_sf"/>
</dbReference>
<reference evidence="18" key="1">
    <citation type="submission" date="2022-01" db="EMBL/GenBank/DDBJ databases">
        <authorList>
            <person name="King R."/>
        </authorList>
    </citation>
    <scope>NUCLEOTIDE SEQUENCE</scope>
</reference>
<feature type="transmembrane region" description="Helical" evidence="14">
    <location>
        <begin position="467"/>
        <end position="486"/>
    </location>
</feature>
<dbReference type="Gene3D" id="2.70.150.10">
    <property type="entry name" value="Calcium-transporting ATPase, cytoplasmic transduction domain A"/>
    <property type="match status" value="1"/>
</dbReference>
<feature type="transmembrane region" description="Helical" evidence="14">
    <location>
        <begin position="1103"/>
        <end position="1122"/>
    </location>
</feature>
<feature type="transmembrane region" description="Helical" evidence="14">
    <location>
        <begin position="988"/>
        <end position="1004"/>
    </location>
</feature>
<evidence type="ECO:0000256" key="2">
    <source>
        <dbReference type="ARBA" id="ARBA00006000"/>
    </source>
</evidence>
<dbReference type="InterPro" id="IPR023299">
    <property type="entry name" value="ATPase_P-typ_cyto_dom_N"/>
</dbReference>
<feature type="transmembrane region" description="Helical" evidence="14">
    <location>
        <begin position="1073"/>
        <end position="1091"/>
    </location>
</feature>
<evidence type="ECO:0000256" key="5">
    <source>
        <dbReference type="ARBA" id="ARBA00022723"/>
    </source>
</evidence>
<dbReference type="Gene3D" id="3.40.1110.10">
    <property type="entry name" value="Calcium-transporting ATPase, cytoplasmic domain N"/>
    <property type="match status" value="1"/>
</dbReference>
<dbReference type="InterPro" id="IPR001757">
    <property type="entry name" value="P_typ_ATPase"/>
</dbReference>
<evidence type="ECO:0000256" key="13">
    <source>
        <dbReference type="ARBA" id="ARBA00049360"/>
    </source>
</evidence>
<dbReference type="Gene3D" id="3.40.50.1000">
    <property type="entry name" value="HAD superfamily/HAD-like"/>
    <property type="match status" value="1"/>
</dbReference>
<evidence type="ECO:0000256" key="1">
    <source>
        <dbReference type="ARBA" id="ARBA00004107"/>
    </source>
</evidence>
<dbReference type="SUPFAM" id="SSF56784">
    <property type="entry name" value="HAD-like"/>
    <property type="match status" value="1"/>
</dbReference>
<dbReference type="InterPro" id="IPR023298">
    <property type="entry name" value="ATPase_P-typ_TM_dom_sf"/>
</dbReference>
<dbReference type="NCBIfam" id="TIGR01494">
    <property type="entry name" value="ATPase_P-type"/>
    <property type="match status" value="3"/>
</dbReference>
<evidence type="ECO:0000256" key="10">
    <source>
        <dbReference type="ARBA" id="ARBA00022967"/>
    </source>
</evidence>
<comment type="similarity">
    <text evidence="2 14">Belongs to the cation transport ATPase (P-type) (TC 3.A.3) family. Type V subfamily.</text>
</comment>
<dbReference type="GO" id="GO:0005524">
    <property type="term" value="F:ATP binding"/>
    <property type="evidence" value="ECO:0007669"/>
    <property type="project" value="UniProtKB-UniRule"/>
</dbReference>
<evidence type="ECO:0000259" key="17">
    <source>
        <dbReference type="Pfam" id="PF12409"/>
    </source>
</evidence>
<dbReference type="FunFam" id="3.40.50.1000:FF:000045">
    <property type="entry name" value="Cation-transporting ATPase"/>
    <property type="match status" value="1"/>
</dbReference>
<keyword evidence="10 14" id="KW-1278">Translocase</keyword>
<dbReference type="InterPro" id="IPR047819">
    <property type="entry name" value="P5A-ATPase_N"/>
</dbReference>
<feature type="region of interest" description="Disordered" evidence="15">
    <location>
        <begin position="1450"/>
        <end position="1473"/>
    </location>
</feature>
<evidence type="ECO:0000256" key="6">
    <source>
        <dbReference type="ARBA" id="ARBA00022741"/>
    </source>
</evidence>
<dbReference type="CDD" id="cd07542">
    <property type="entry name" value="P-type_ATPase_cation"/>
    <property type="match status" value="1"/>
</dbReference>
<sequence length="1473" mass="166179">MSDLLDLFYRAQFLLGRKSDEFTMYLNKGEEDEMQFVCYKKCKIKTLVTYLFFFLTAGILRLLFHWIPHLYLLATCNKCKIEEAEKILITEIFNKKHKIYHVRPLQVLTPESVAKMKLEDSLLNHHQFAETDIPSTLSVHFENGIFRDLDRLIMFSCKKVTYVWDKEKPEFIKLSGLEKDVPSETFHKYKGLTFSEQFMRLKVYGSNLIDIKQQSVITLVCLEVLNPFYIFQILSFTLWIIDDYYYYAATIIAMTTFGVIMSVVQTRKNQKNLKSTIHSSDVCTVLRRTPKKYMDDDIQDDQYKSETISTELLVPGDIMEIPSHGCIMHCDAVLLNGNCILNESMLTGESVPVTKTALPNIPNTPYDPKEHARHTLFCGTHVIQTRYFGNEKVLAIVVRTGFSTSKGSLVRSILYPPPVDFRFEKDSYKFVAFLGIIASFGFMYTVVTKALKGVSASELIIEALDLVTITVPPALPAAMTVGRFYAQIRLKNNKIFCISPRSINVSGSVDCVCFDKTGTLTEDGLDLLCVVPIETKNFKQPVTNVETLPYDILLYGLVSCHSLTIIEKQIVGDPLDLKMFESTKWVMEEPEVDDNSKFNMIFPTVLKPPKNRPNIQQNATDDLQIGIIREFPFSSSSQRMGVIMRRLDGSHFEYYCKGSPEMILKFVRPESVPQDFDDVLETYTQEGYRVIALAHKELKLSYAKVQKVQRDVIEKDLDLLGLIVLENRLKPDTTPCIQALNDANIRVIMVTGDNILTALSVAKDCDIVTPGQSVITVNCDNSHPPNIFYNLTNTKNKNLPTDLSCLTNSASIMSLETVESQVQTITNSTVVAVSHSKRPSMLLNNYRFAMTGKVWSVLKDYYPELISRIVTRGTIFARMAPDQKQQLVQELQGLGYCVAMCGDGANDCGALRAAHTGISLSEAESSVASPFTSRNPNITCVLKVIKEGRAALVTSFGIFKYMAAYSLCQFISVLLLYSIESNLTDMEFLYIDLAIISVFAFFFGRTESYPGKLVKETPLSSLVSVSPIFSLLFQIALVLMFQVTAFEHLKSEPWYVPLNATHNDENVACVENYTIYTISSFQYIILAIVFSKGYPYRKSIFSNSGFIISAIIMTGISIYLALYPAQFLIRNFELVLPDDFNFRLYLLFYAFANFIISMLVEYFIIEKIFFKKLRFKFHNVDKSKRKYLAVERDINADRKWPVLTSDFKSATSPMSPQPDCKAEIVVERENRFDKNHVLNKLYDAPNVVQPQHKSLPNTPAKLTLNLNFSSPKHPINGYFSQDDLFSSLPSDNQPSLSSDTFKSLSNNTNYDPASSNLNIPELPFDGTNTFAIHTSNVMNSQNSTSNVSTPVRSVNIDINGRGSASKVNTPVRSVNIDINGHGSVSNANTPIRSLNVDINGHNDVNKLTFNPSKVDVSYHNVEIVNELAATPEVLSSSFEQDKNLSTFNSFGTSPPQNVDGAKHLEMNTLDTNR</sequence>
<keyword evidence="3" id="KW-0597">Phosphoprotein</keyword>
<dbReference type="InterPro" id="IPR008250">
    <property type="entry name" value="ATPase_P-typ_transduc_dom_A_sf"/>
</dbReference>
<feature type="domain" description="P5B-type ATPase N-terminal" evidence="17">
    <location>
        <begin position="30"/>
        <end position="165"/>
    </location>
</feature>
<dbReference type="Pfam" id="PF12409">
    <property type="entry name" value="P5-ATPase"/>
    <property type="match status" value="1"/>
</dbReference>
<dbReference type="GO" id="GO:0031902">
    <property type="term" value="C:late endosome membrane"/>
    <property type="evidence" value="ECO:0007669"/>
    <property type="project" value="UniProtKB-SubCell"/>
</dbReference>
<dbReference type="GO" id="GO:0015662">
    <property type="term" value="F:P-type ion transporter activity"/>
    <property type="evidence" value="ECO:0007669"/>
    <property type="project" value="InterPro"/>
</dbReference>
<feature type="transmembrane region" description="Helical" evidence="14">
    <location>
        <begin position="216"/>
        <end position="238"/>
    </location>
</feature>
<dbReference type="PROSITE" id="PS00154">
    <property type="entry name" value="ATPASE_E1_E2"/>
    <property type="match status" value="1"/>
</dbReference>
<dbReference type="PANTHER" id="PTHR45630:SF8">
    <property type="entry name" value="CATION-TRANSPORTING ATPASE"/>
    <property type="match status" value="1"/>
</dbReference>
<feature type="transmembrane region" description="Helical" evidence="14">
    <location>
        <begin position="244"/>
        <end position="264"/>
    </location>
</feature>
<evidence type="ECO:0000313" key="19">
    <source>
        <dbReference type="Proteomes" id="UP001153636"/>
    </source>
</evidence>
<dbReference type="Proteomes" id="UP001153636">
    <property type="component" value="Chromosome 6"/>
</dbReference>
<dbReference type="GO" id="GO:0016887">
    <property type="term" value="F:ATP hydrolysis activity"/>
    <property type="evidence" value="ECO:0007669"/>
    <property type="project" value="InterPro"/>
</dbReference>
<evidence type="ECO:0000256" key="11">
    <source>
        <dbReference type="ARBA" id="ARBA00022989"/>
    </source>
</evidence>
<keyword evidence="9 14" id="KW-0460">Magnesium</keyword>
<keyword evidence="6 14" id="KW-0547">Nucleotide-binding</keyword>
<dbReference type="PANTHER" id="PTHR45630">
    <property type="entry name" value="CATION-TRANSPORTING ATPASE-RELATED"/>
    <property type="match status" value="1"/>
</dbReference>
<dbReference type="NCBIfam" id="TIGR01657">
    <property type="entry name" value="P-ATPase-V"/>
    <property type="match status" value="1"/>
</dbReference>
<keyword evidence="4 14" id="KW-0812">Transmembrane</keyword>
<keyword evidence="5 14" id="KW-0479">Metal-binding</keyword>
<evidence type="ECO:0000256" key="14">
    <source>
        <dbReference type="RuleBase" id="RU362082"/>
    </source>
</evidence>
<evidence type="ECO:0000256" key="9">
    <source>
        <dbReference type="ARBA" id="ARBA00022842"/>
    </source>
</evidence>
<evidence type="ECO:0000256" key="3">
    <source>
        <dbReference type="ARBA" id="ARBA00022553"/>
    </source>
</evidence>
<dbReference type="SUPFAM" id="SSF81665">
    <property type="entry name" value="Calcium ATPase, transmembrane domain M"/>
    <property type="match status" value="1"/>
</dbReference>
<dbReference type="Pfam" id="PF13246">
    <property type="entry name" value="Cation_ATPase"/>
    <property type="match status" value="1"/>
</dbReference>
<evidence type="ECO:0000313" key="18">
    <source>
        <dbReference type="EMBL" id="CAH1112418.1"/>
    </source>
</evidence>
<evidence type="ECO:0000256" key="15">
    <source>
        <dbReference type="SAM" id="MobiDB-lite"/>
    </source>
</evidence>
<dbReference type="InterPro" id="IPR047821">
    <property type="entry name" value="P5B-type_ATPase"/>
</dbReference>
<evidence type="ECO:0000256" key="12">
    <source>
        <dbReference type="ARBA" id="ARBA00023136"/>
    </source>
</evidence>
<dbReference type="GO" id="GO:0019829">
    <property type="term" value="F:ATPase-coupled monoatomic cation transmembrane transporter activity"/>
    <property type="evidence" value="ECO:0007669"/>
    <property type="project" value="UniProtKB-UniRule"/>
</dbReference>
<evidence type="ECO:0000256" key="7">
    <source>
        <dbReference type="ARBA" id="ARBA00022753"/>
    </source>
</evidence>
<name>A0A9P0GKF6_9CUCU</name>
<keyword evidence="12 14" id="KW-0472">Membrane</keyword>
<dbReference type="OrthoDB" id="48943at2759"/>
<dbReference type="EC" id="7.2.2.-" evidence="14"/>
<keyword evidence="8 14" id="KW-0067">ATP-binding</keyword>
<evidence type="ECO:0000256" key="8">
    <source>
        <dbReference type="ARBA" id="ARBA00022840"/>
    </source>
</evidence>
<dbReference type="FunFam" id="1.20.1110.10:FF:000023">
    <property type="entry name" value="Cation-transporting ATPase"/>
    <property type="match status" value="1"/>
</dbReference>
<feature type="transmembrane region" description="Helical" evidence="14">
    <location>
        <begin position="47"/>
        <end position="64"/>
    </location>
</feature>
<feature type="domain" description="P-type ATPase A" evidence="16">
    <location>
        <begin position="304"/>
        <end position="413"/>
    </location>
</feature>
<dbReference type="SUPFAM" id="SSF81660">
    <property type="entry name" value="Metal cation-transporting ATPase, ATP-binding domain N"/>
    <property type="match status" value="1"/>
</dbReference>
<dbReference type="GO" id="GO:0006874">
    <property type="term" value="P:intracellular calcium ion homeostasis"/>
    <property type="evidence" value="ECO:0007669"/>
    <property type="project" value="TreeGrafter"/>
</dbReference>
<dbReference type="Pfam" id="PF00122">
    <property type="entry name" value="E1-E2_ATPase"/>
    <property type="match status" value="1"/>
</dbReference>
<comment type="subcellular location">
    <subcellularLocation>
        <location evidence="1">Late endosome membrane</location>
        <topology evidence="1">Multi-pass membrane protein</topology>
    </subcellularLocation>
    <subcellularLocation>
        <location evidence="14">Membrane</location>
        <topology evidence="14">Multi-pass membrane protein</topology>
    </subcellularLocation>
</comment>
<organism evidence="18 19">
    <name type="scientific">Psylliodes chrysocephalus</name>
    <dbReference type="NCBI Taxonomy" id="3402493"/>
    <lineage>
        <taxon>Eukaryota</taxon>
        <taxon>Metazoa</taxon>
        <taxon>Ecdysozoa</taxon>
        <taxon>Arthropoda</taxon>
        <taxon>Hexapoda</taxon>
        <taxon>Insecta</taxon>
        <taxon>Pterygota</taxon>
        <taxon>Neoptera</taxon>
        <taxon>Endopterygota</taxon>
        <taxon>Coleoptera</taxon>
        <taxon>Polyphaga</taxon>
        <taxon>Cucujiformia</taxon>
        <taxon>Chrysomeloidea</taxon>
        <taxon>Chrysomelidae</taxon>
        <taxon>Galerucinae</taxon>
        <taxon>Alticini</taxon>
        <taxon>Psylliodes</taxon>
    </lineage>
</organism>
<keyword evidence="7" id="KW-0967">Endosome</keyword>
<evidence type="ECO:0000256" key="4">
    <source>
        <dbReference type="ARBA" id="ARBA00022692"/>
    </source>
</evidence>
<dbReference type="InterPro" id="IPR036412">
    <property type="entry name" value="HAD-like_sf"/>
</dbReference>